<reference evidence="1" key="1">
    <citation type="journal article" date="2014" name="Front. Microbiol.">
        <title>High frequency of phylogenetically diverse reductive dehalogenase-homologous genes in deep subseafloor sedimentary metagenomes.</title>
        <authorList>
            <person name="Kawai M."/>
            <person name="Futagami T."/>
            <person name="Toyoda A."/>
            <person name="Takaki Y."/>
            <person name="Nishi S."/>
            <person name="Hori S."/>
            <person name="Arai W."/>
            <person name="Tsubouchi T."/>
            <person name="Morono Y."/>
            <person name="Uchiyama I."/>
            <person name="Ito T."/>
            <person name="Fujiyama A."/>
            <person name="Inagaki F."/>
            <person name="Takami H."/>
        </authorList>
    </citation>
    <scope>NUCLEOTIDE SEQUENCE</scope>
    <source>
        <strain evidence="1">Expedition CK06-06</strain>
    </source>
</reference>
<protein>
    <submittedName>
        <fullName evidence="1">Uncharacterized protein</fullName>
    </submittedName>
</protein>
<proteinExistence type="predicted"/>
<feature type="non-terminal residue" evidence="1">
    <location>
        <position position="1"/>
    </location>
</feature>
<comment type="caution">
    <text evidence="1">The sequence shown here is derived from an EMBL/GenBank/DDBJ whole genome shotgun (WGS) entry which is preliminary data.</text>
</comment>
<evidence type="ECO:0000313" key="1">
    <source>
        <dbReference type="EMBL" id="GAH27296.1"/>
    </source>
</evidence>
<sequence>AAVRFGYESKKGKQIVKTLEEEQYPQYFKTLEDSDIEQAELVEPTHQPNESKISDGTEVA</sequence>
<feature type="non-terminal residue" evidence="1">
    <location>
        <position position="60"/>
    </location>
</feature>
<name>X1E1Y9_9ZZZZ</name>
<dbReference type="AlphaFoldDB" id="X1E1Y9"/>
<accession>X1E1Y9</accession>
<dbReference type="EMBL" id="BART01041595">
    <property type="protein sequence ID" value="GAH27296.1"/>
    <property type="molecule type" value="Genomic_DNA"/>
</dbReference>
<organism evidence="1">
    <name type="scientific">marine sediment metagenome</name>
    <dbReference type="NCBI Taxonomy" id="412755"/>
    <lineage>
        <taxon>unclassified sequences</taxon>
        <taxon>metagenomes</taxon>
        <taxon>ecological metagenomes</taxon>
    </lineage>
</organism>
<gene>
    <name evidence="1" type="ORF">S01H4_66815</name>
</gene>